<gene>
    <name evidence="2" type="ORF">GCM10011578_087960</name>
</gene>
<keyword evidence="3" id="KW-1185">Reference proteome</keyword>
<name>A0A917XMH4_9ACTN</name>
<feature type="region of interest" description="Disordered" evidence="1">
    <location>
        <begin position="37"/>
        <end position="83"/>
    </location>
</feature>
<protein>
    <submittedName>
        <fullName evidence="2">Uncharacterized protein</fullName>
    </submittedName>
</protein>
<organism evidence="2 3">
    <name type="scientific">Streptomyces fuscichromogenes</name>
    <dbReference type="NCBI Taxonomy" id="1324013"/>
    <lineage>
        <taxon>Bacteria</taxon>
        <taxon>Bacillati</taxon>
        <taxon>Actinomycetota</taxon>
        <taxon>Actinomycetes</taxon>
        <taxon>Kitasatosporales</taxon>
        <taxon>Streptomycetaceae</taxon>
        <taxon>Streptomyces</taxon>
    </lineage>
</organism>
<proteinExistence type="predicted"/>
<dbReference type="Proteomes" id="UP000653411">
    <property type="component" value="Unassembled WGS sequence"/>
</dbReference>
<feature type="compositionally biased region" description="Low complexity" evidence="1">
    <location>
        <begin position="37"/>
        <end position="47"/>
    </location>
</feature>
<comment type="caution">
    <text evidence="2">The sequence shown here is derived from an EMBL/GenBank/DDBJ whole genome shotgun (WGS) entry which is preliminary data.</text>
</comment>
<accession>A0A917XMH4</accession>
<dbReference type="EMBL" id="BMML01000032">
    <property type="protein sequence ID" value="GGN40490.1"/>
    <property type="molecule type" value="Genomic_DNA"/>
</dbReference>
<dbReference type="AlphaFoldDB" id="A0A917XMH4"/>
<sequence length="83" mass="8806">MGGPGDVDRFWGTEDAAAPDRWAVRSGASQMVRVVAGRPGNPRGGAADHPWSSQERATRRELAAMVRPGLTPPLDGSREASHT</sequence>
<evidence type="ECO:0000313" key="3">
    <source>
        <dbReference type="Proteomes" id="UP000653411"/>
    </source>
</evidence>
<reference evidence="2" key="1">
    <citation type="journal article" date="2014" name="Int. J. Syst. Evol. Microbiol.">
        <title>Complete genome sequence of Corynebacterium casei LMG S-19264T (=DSM 44701T), isolated from a smear-ripened cheese.</title>
        <authorList>
            <consortium name="US DOE Joint Genome Institute (JGI-PGF)"/>
            <person name="Walter F."/>
            <person name="Albersmeier A."/>
            <person name="Kalinowski J."/>
            <person name="Ruckert C."/>
        </authorList>
    </citation>
    <scope>NUCLEOTIDE SEQUENCE</scope>
    <source>
        <strain evidence="2">CGMCC 4.7110</strain>
    </source>
</reference>
<evidence type="ECO:0000256" key="1">
    <source>
        <dbReference type="SAM" id="MobiDB-lite"/>
    </source>
</evidence>
<evidence type="ECO:0000313" key="2">
    <source>
        <dbReference type="EMBL" id="GGN40490.1"/>
    </source>
</evidence>
<reference evidence="2" key="2">
    <citation type="submission" date="2020-09" db="EMBL/GenBank/DDBJ databases">
        <authorList>
            <person name="Sun Q."/>
            <person name="Zhou Y."/>
        </authorList>
    </citation>
    <scope>NUCLEOTIDE SEQUENCE</scope>
    <source>
        <strain evidence="2">CGMCC 4.7110</strain>
    </source>
</reference>